<organism evidence="1 2">
    <name type="scientific">Cirrhinus molitorella</name>
    <name type="common">mud carp</name>
    <dbReference type="NCBI Taxonomy" id="172907"/>
    <lineage>
        <taxon>Eukaryota</taxon>
        <taxon>Metazoa</taxon>
        <taxon>Chordata</taxon>
        <taxon>Craniata</taxon>
        <taxon>Vertebrata</taxon>
        <taxon>Euteleostomi</taxon>
        <taxon>Actinopterygii</taxon>
        <taxon>Neopterygii</taxon>
        <taxon>Teleostei</taxon>
        <taxon>Ostariophysi</taxon>
        <taxon>Cypriniformes</taxon>
        <taxon>Cyprinidae</taxon>
        <taxon>Labeoninae</taxon>
        <taxon>Labeonini</taxon>
        <taxon>Cirrhinus</taxon>
    </lineage>
</organism>
<keyword evidence="2" id="KW-1185">Reference proteome</keyword>
<evidence type="ECO:0000313" key="1">
    <source>
        <dbReference type="EMBL" id="KAK2896189.1"/>
    </source>
</evidence>
<gene>
    <name evidence="1" type="ORF">Q8A67_010677</name>
</gene>
<dbReference type="AlphaFoldDB" id="A0AA88PPU7"/>
<accession>A0AA88PPU7</accession>
<comment type="caution">
    <text evidence="1">The sequence shown here is derived from an EMBL/GenBank/DDBJ whole genome shotgun (WGS) entry which is preliminary data.</text>
</comment>
<reference evidence="1" key="1">
    <citation type="submission" date="2023-08" db="EMBL/GenBank/DDBJ databases">
        <title>Chromosome-level Genome Assembly of mud carp (Cirrhinus molitorella).</title>
        <authorList>
            <person name="Liu H."/>
        </authorList>
    </citation>
    <scope>NUCLEOTIDE SEQUENCE</scope>
    <source>
        <strain evidence="1">Prfri</strain>
        <tissue evidence="1">Muscle</tissue>
    </source>
</reference>
<sequence>MAGVIDLTDHDDYTPEELDFLYQDVFFGADQENTNNLLEAYYKHNNIEHFLRDEKVKIPMFPTTVCRAKDYLNFTYDIDGVVIELTDTAAVKSRIHYMFLGKLDGPKLPTHWNILKKHLPIHQYSEAGISALHKTYGHTLGFVDGGYMLHLSVASSLATNPHPIFQSEPAARANAAQIINSVFALFVSKLKNLGPEDLQRPTLQHTNFNDIKKIFILEQDQSFVLGLLMQAIKQLNTDPTQTLLVFMTRFGQKCETPLSIASIVNRRGIRSITCHAACSIKAKDPRVDLYCHLYDREYTLLGFSGGIGRSASGASETLNRESSLLKLNPQILLNTLMIPDDSINAALLLCHGWRSHFNCNPRPEDTAKYLR</sequence>
<evidence type="ECO:0000313" key="2">
    <source>
        <dbReference type="Proteomes" id="UP001187343"/>
    </source>
</evidence>
<name>A0AA88PPU7_9TELE</name>
<dbReference type="Proteomes" id="UP001187343">
    <property type="component" value="Unassembled WGS sequence"/>
</dbReference>
<dbReference type="EMBL" id="JAUYZG010000010">
    <property type="protein sequence ID" value="KAK2896189.1"/>
    <property type="molecule type" value="Genomic_DNA"/>
</dbReference>
<proteinExistence type="predicted"/>
<protein>
    <submittedName>
        <fullName evidence="1">Uncharacterized protein</fullName>
    </submittedName>
</protein>